<dbReference type="OrthoDB" id="7066590at2"/>
<dbReference type="Proteomes" id="UP000005317">
    <property type="component" value="Unassembled WGS sequence"/>
</dbReference>
<evidence type="ECO:0008006" key="3">
    <source>
        <dbReference type="Google" id="ProtNLM"/>
    </source>
</evidence>
<gene>
    <name evidence="1" type="ORF">Thini_4510</name>
</gene>
<accession>A0A656HLI8</accession>
<organism evidence="1 2">
    <name type="scientific">Thiothrix nivea (strain ATCC 35100 / DSM 5205 / JP2)</name>
    <dbReference type="NCBI Taxonomy" id="870187"/>
    <lineage>
        <taxon>Bacteria</taxon>
        <taxon>Pseudomonadati</taxon>
        <taxon>Pseudomonadota</taxon>
        <taxon>Gammaproteobacteria</taxon>
        <taxon>Thiotrichales</taxon>
        <taxon>Thiotrichaceae</taxon>
        <taxon>Thiothrix</taxon>
    </lineage>
</organism>
<sequence>MLTICGSLSFFEEIRELKKKLTTLGISSEIPDNYDEGNDKVDGEVMIESILYNRFINSHLEKISNTNGILIANYKKNGIDGYVGPNTLVEAAFAYALNKKIFILNNLGKQGSRDVLLGMLPTLLKGDINAIKNHRT</sequence>
<reference evidence="2" key="1">
    <citation type="journal article" date="2011" name="Stand. Genomic Sci.">
        <title>Genome sequence of the filamentous, gliding Thiothrix nivea neotype strain (JP2(T)).</title>
        <authorList>
            <person name="Lapidus A."/>
            <person name="Nolan M."/>
            <person name="Lucas S."/>
            <person name="Glavina Del Rio T."/>
            <person name="Tice H."/>
            <person name="Cheng J.F."/>
            <person name="Tapia R."/>
            <person name="Han C."/>
            <person name="Goodwin L."/>
            <person name="Pitluck S."/>
            <person name="Liolios K."/>
            <person name="Pagani I."/>
            <person name="Ivanova N."/>
            <person name="Huntemann M."/>
            <person name="Mavromatis K."/>
            <person name="Mikhailova N."/>
            <person name="Pati A."/>
            <person name="Chen A."/>
            <person name="Palaniappan K."/>
            <person name="Land M."/>
            <person name="Brambilla E.M."/>
            <person name="Rohde M."/>
            <person name="Abt B."/>
            <person name="Verbarg S."/>
            <person name="Goker M."/>
            <person name="Bristow J."/>
            <person name="Eisen J.A."/>
            <person name="Markowitz V."/>
            <person name="Hugenholtz P."/>
            <person name="Kyrpides N.C."/>
            <person name="Klenk H.P."/>
            <person name="Woyke T."/>
        </authorList>
    </citation>
    <scope>NUCLEOTIDE SEQUENCE [LARGE SCALE GENOMIC DNA]</scope>
    <source>
        <strain evidence="2">ATCC 35100 / DSM 5205 / JP2</strain>
    </source>
</reference>
<evidence type="ECO:0000313" key="1">
    <source>
        <dbReference type="EMBL" id="EIJ36984.1"/>
    </source>
</evidence>
<evidence type="ECO:0000313" key="2">
    <source>
        <dbReference type="Proteomes" id="UP000005317"/>
    </source>
</evidence>
<name>A0A656HLI8_THINJ</name>
<dbReference type="RefSeq" id="WP_002710843.1">
    <property type="nucleotide sequence ID" value="NZ_JH651384.1"/>
</dbReference>
<protein>
    <recommendedName>
        <fullName evidence="3">Nucleoside 2-deoxyribosyltransferase</fullName>
    </recommendedName>
</protein>
<dbReference type="EMBL" id="JH651384">
    <property type="protein sequence ID" value="EIJ36984.1"/>
    <property type="molecule type" value="Genomic_DNA"/>
</dbReference>
<proteinExistence type="predicted"/>
<dbReference type="AlphaFoldDB" id="A0A656HLI8"/>
<keyword evidence="2" id="KW-1185">Reference proteome</keyword>